<dbReference type="RefSeq" id="WP_043842938.1">
    <property type="nucleotide sequence ID" value="NZ_AQQW01000003.1"/>
</dbReference>
<keyword evidence="1" id="KW-1133">Transmembrane helix</keyword>
<evidence type="ECO:0000256" key="1">
    <source>
        <dbReference type="SAM" id="Phobius"/>
    </source>
</evidence>
<feature type="transmembrane region" description="Helical" evidence="1">
    <location>
        <begin position="67"/>
        <end position="88"/>
    </location>
</feature>
<dbReference type="eggNOG" id="ENOG5031EKM">
    <property type="taxonomic scope" value="Bacteria"/>
</dbReference>
<protein>
    <submittedName>
        <fullName evidence="2">Uncharacterized protein</fullName>
    </submittedName>
</protein>
<dbReference type="Proteomes" id="UP000019063">
    <property type="component" value="Unassembled WGS sequence"/>
</dbReference>
<accession>W4HN90</accession>
<proteinExistence type="predicted"/>
<reference evidence="2 3" key="1">
    <citation type="journal article" date="2014" name="Antonie Van Leeuwenhoek">
        <title>Roseivivax atlanticus sp. nov., isolated from surface seawater of the Atlantic Ocean.</title>
        <authorList>
            <person name="Li G."/>
            <person name="Lai Q."/>
            <person name="Liu X."/>
            <person name="Sun F."/>
            <person name="Shao Z."/>
        </authorList>
    </citation>
    <scope>NUCLEOTIDE SEQUENCE [LARGE SCALE GENOMIC DNA]</scope>
    <source>
        <strain evidence="2 3">22II-s10s</strain>
    </source>
</reference>
<sequence>MNQHATSRTAHDRPDTEAMKARYRDLSGTVRRRQMIEAGQAAALPFAAYAYGDAMKSSGLLKRSSHWAQLFCIAAAGIVPILLFIRVVW</sequence>
<name>W4HN90_9RHOB</name>
<comment type="caution">
    <text evidence="2">The sequence shown here is derived from an EMBL/GenBank/DDBJ whole genome shotgun (WGS) entry which is preliminary data.</text>
</comment>
<gene>
    <name evidence="2" type="ORF">ATO8_06136</name>
</gene>
<evidence type="ECO:0000313" key="2">
    <source>
        <dbReference type="EMBL" id="ETW13586.1"/>
    </source>
</evidence>
<evidence type="ECO:0000313" key="3">
    <source>
        <dbReference type="Proteomes" id="UP000019063"/>
    </source>
</evidence>
<keyword evidence="1" id="KW-0472">Membrane</keyword>
<dbReference type="EMBL" id="AQQW01000003">
    <property type="protein sequence ID" value="ETW13586.1"/>
    <property type="molecule type" value="Genomic_DNA"/>
</dbReference>
<keyword evidence="3" id="KW-1185">Reference proteome</keyword>
<dbReference type="AlphaFoldDB" id="W4HN90"/>
<keyword evidence="1" id="KW-0812">Transmembrane</keyword>
<organism evidence="2 3">
    <name type="scientific">Roseivivax marinus</name>
    <dbReference type="NCBI Taxonomy" id="1379903"/>
    <lineage>
        <taxon>Bacteria</taxon>
        <taxon>Pseudomonadati</taxon>
        <taxon>Pseudomonadota</taxon>
        <taxon>Alphaproteobacteria</taxon>
        <taxon>Rhodobacterales</taxon>
        <taxon>Roseobacteraceae</taxon>
        <taxon>Roseivivax</taxon>
    </lineage>
</organism>